<dbReference type="EMBL" id="CP002293">
    <property type="protein sequence ID" value="ADP76146.1"/>
    <property type="molecule type" value="Genomic_DNA"/>
</dbReference>
<gene>
    <name evidence="2" type="ORF">GY4MC1_3494</name>
</gene>
<proteinExistence type="predicted"/>
<evidence type="ECO:0000256" key="1">
    <source>
        <dbReference type="SAM" id="Coils"/>
    </source>
</evidence>
<accession>A0A7U3YI12</accession>
<keyword evidence="1" id="KW-0175">Coiled coil</keyword>
<sequence>MDETVLQQVLDRLGNIEGTLHNLVEGQKRLEEEQLTIRKEQQTIRREQQILLQGQKRLEEEQAYLQSGLKELNELMTALLHRQDETDAKLEAPATDVHSTHGEIASLKQVLHELEEKVDSHYHQLNERLDNIQLDVDFAVHKTTANERELYKIKNRLF</sequence>
<reference evidence="2" key="1">
    <citation type="submission" date="2010-10" db="EMBL/GenBank/DDBJ databases">
        <title>Complete sequence of chromosome of Geobacillus sp. Y4.1MC1.</title>
        <authorList>
            <consortium name="US DOE Joint Genome Institute"/>
            <person name="Lucas S."/>
            <person name="Copeland A."/>
            <person name="Lapidus A."/>
            <person name="Cheng J.-F."/>
            <person name="Bruce D."/>
            <person name="Goodwin L."/>
            <person name="Pitluck S."/>
            <person name="Chertkov O."/>
            <person name="Zhang X."/>
            <person name="Detter J.C."/>
            <person name="Han C."/>
            <person name="Tapia R."/>
            <person name="Land M."/>
            <person name="Hauser L."/>
            <person name="Jeffries C."/>
            <person name="Kyrpides N."/>
            <person name="Ivanova N."/>
            <person name="Ovchinnikova G."/>
            <person name="Brumm P."/>
            <person name="Mead D."/>
            <person name="Woyke T."/>
        </authorList>
    </citation>
    <scope>NUCLEOTIDE SEQUENCE [LARGE SCALE GENOMIC DNA]</scope>
    <source>
        <strain evidence="2">Y4.1MC1</strain>
    </source>
</reference>
<name>A0A7U3YI12_GEOS0</name>
<organism evidence="2">
    <name type="scientific">Geobacillus sp. (strain Y4.1MC1)</name>
    <dbReference type="NCBI Taxonomy" id="581103"/>
    <lineage>
        <taxon>Bacteria</taxon>
        <taxon>Bacillati</taxon>
        <taxon>Bacillota</taxon>
        <taxon>Bacilli</taxon>
        <taxon>Bacillales</taxon>
        <taxon>Anoxybacillaceae</taxon>
        <taxon>Geobacillus</taxon>
    </lineage>
</organism>
<feature type="coiled-coil region" evidence="1">
    <location>
        <begin position="97"/>
        <end position="124"/>
    </location>
</feature>
<dbReference type="AlphaFoldDB" id="A0A7U3YI12"/>
<dbReference type="KEGG" id="gmc:GY4MC1_3494"/>
<evidence type="ECO:0000313" key="2">
    <source>
        <dbReference type="EMBL" id="ADP76146.1"/>
    </source>
</evidence>
<protein>
    <submittedName>
        <fullName evidence="2">Uncharacterized protein</fullName>
    </submittedName>
</protein>